<evidence type="ECO:0000313" key="6">
    <source>
        <dbReference type="Proteomes" id="UP000191112"/>
    </source>
</evidence>
<name>A0A1T5GHY1_9FLAO</name>
<dbReference type="OrthoDB" id="1521973at2"/>
<dbReference type="Pfam" id="PF00005">
    <property type="entry name" value="ABC_tran"/>
    <property type="match status" value="1"/>
</dbReference>
<dbReference type="STRING" id="619805.SAMN05660477_02854"/>
<dbReference type="SUPFAM" id="SSF52540">
    <property type="entry name" value="P-loop containing nucleoside triphosphate hydrolases"/>
    <property type="match status" value="1"/>
</dbReference>
<dbReference type="InterPro" id="IPR003593">
    <property type="entry name" value="AAA+_ATPase"/>
</dbReference>
<evidence type="ECO:0000313" key="5">
    <source>
        <dbReference type="EMBL" id="SKC08001.1"/>
    </source>
</evidence>
<proteinExistence type="predicted"/>
<protein>
    <submittedName>
        <fullName evidence="5">ABC transporter</fullName>
    </submittedName>
</protein>
<keyword evidence="6" id="KW-1185">Reference proteome</keyword>
<dbReference type="Proteomes" id="UP000191112">
    <property type="component" value="Unassembled WGS sequence"/>
</dbReference>
<evidence type="ECO:0000259" key="4">
    <source>
        <dbReference type="PROSITE" id="PS50893"/>
    </source>
</evidence>
<accession>A0A1T5GHY1</accession>
<dbReference type="PANTHER" id="PTHR19211">
    <property type="entry name" value="ATP-BINDING TRANSPORT PROTEIN-RELATED"/>
    <property type="match status" value="1"/>
</dbReference>
<dbReference type="InterPro" id="IPR027417">
    <property type="entry name" value="P-loop_NTPase"/>
</dbReference>
<organism evidence="5 6">
    <name type="scientific">Soonwooa buanensis</name>
    <dbReference type="NCBI Taxonomy" id="619805"/>
    <lineage>
        <taxon>Bacteria</taxon>
        <taxon>Pseudomonadati</taxon>
        <taxon>Bacteroidota</taxon>
        <taxon>Flavobacteriia</taxon>
        <taxon>Flavobacteriales</taxon>
        <taxon>Weeksellaceae</taxon>
        <taxon>Chryseobacterium group</taxon>
        <taxon>Soonwooa</taxon>
    </lineage>
</organism>
<dbReference type="PROSITE" id="PS50893">
    <property type="entry name" value="ABC_TRANSPORTER_2"/>
    <property type="match status" value="1"/>
</dbReference>
<dbReference type="EMBL" id="FUYZ01000012">
    <property type="protein sequence ID" value="SKC08001.1"/>
    <property type="molecule type" value="Genomic_DNA"/>
</dbReference>
<evidence type="ECO:0000256" key="1">
    <source>
        <dbReference type="ARBA" id="ARBA00022737"/>
    </source>
</evidence>
<keyword evidence="1" id="KW-0677">Repeat</keyword>
<evidence type="ECO:0000256" key="2">
    <source>
        <dbReference type="ARBA" id="ARBA00022741"/>
    </source>
</evidence>
<dbReference type="GO" id="GO:0005524">
    <property type="term" value="F:ATP binding"/>
    <property type="evidence" value="ECO:0007669"/>
    <property type="project" value="UniProtKB-KW"/>
</dbReference>
<evidence type="ECO:0000256" key="3">
    <source>
        <dbReference type="ARBA" id="ARBA00022840"/>
    </source>
</evidence>
<gene>
    <name evidence="5" type="ORF">SAMN05660477_02854</name>
</gene>
<dbReference type="PANTHER" id="PTHR19211:SF6">
    <property type="entry name" value="BLL7188 PROTEIN"/>
    <property type="match status" value="1"/>
</dbReference>
<dbReference type="GO" id="GO:0016887">
    <property type="term" value="F:ATP hydrolysis activity"/>
    <property type="evidence" value="ECO:0007669"/>
    <property type="project" value="InterPro"/>
</dbReference>
<dbReference type="RefSeq" id="WP_079668051.1">
    <property type="nucleotide sequence ID" value="NZ_FUYZ01000012.1"/>
</dbReference>
<dbReference type="Gene3D" id="3.40.50.300">
    <property type="entry name" value="P-loop containing nucleotide triphosphate hydrolases"/>
    <property type="match status" value="1"/>
</dbReference>
<keyword evidence="3" id="KW-0067">ATP-binding</keyword>
<dbReference type="SMART" id="SM00382">
    <property type="entry name" value="AAA"/>
    <property type="match status" value="1"/>
</dbReference>
<sequence length="235" mass="27057">MKDVHAEKIGGISEDLSKLRREVSQLQQMKFNFDDSALHQGKILFDVKELNFKYKYDFLWKEDLNLQILSGERWAIKGNNASGKSTLVKLLLGDLKPSKGKIEKVDFKSIYLDQNYSSLNENFSVLDQAEHFNKTPIPDHELKTILTRFLFRKEVWNKKVSSLSGSERMRLLLACLSIIGKAPDLIVLDEPTNNLDLENVEILTSALQDYKGSLLVISHDHEFLKDLNMQKEIFL</sequence>
<dbReference type="InterPro" id="IPR003439">
    <property type="entry name" value="ABC_transporter-like_ATP-bd"/>
</dbReference>
<keyword evidence="2" id="KW-0547">Nucleotide-binding</keyword>
<reference evidence="5 6" key="1">
    <citation type="submission" date="2017-02" db="EMBL/GenBank/DDBJ databases">
        <authorList>
            <person name="Peterson S.W."/>
        </authorList>
    </citation>
    <scope>NUCLEOTIDE SEQUENCE [LARGE SCALE GENOMIC DNA]</scope>
    <source>
        <strain evidence="5 6">DSM 22323</strain>
    </source>
</reference>
<dbReference type="InterPro" id="IPR050611">
    <property type="entry name" value="ABCF"/>
</dbReference>
<feature type="domain" description="ABC transporter" evidence="4">
    <location>
        <begin position="45"/>
        <end position="235"/>
    </location>
</feature>
<dbReference type="AlphaFoldDB" id="A0A1T5GHY1"/>